<name>Q674N7_TRIVP</name>
<accession>Q674N7</accession>
<keyword evidence="1" id="KW-1133">Transmembrane helix</keyword>
<sequence>MSSLGWSFLYFMFVIFYVVTCVDMYFDFGVKFYNLGPFWSAGTSFFNLKF</sequence>
<evidence type="ECO:0000313" key="2">
    <source>
        <dbReference type="EMBL" id="AAU14223.1"/>
    </source>
</evidence>
<proteinExistence type="predicted"/>
<dbReference type="CTD" id="4509"/>
<keyword evidence="2" id="KW-0496">Mitochondrion</keyword>
<reference evidence="2" key="2">
    <citation type="journal article" date="2004" name="BMC Evol. Biol.">
        <title>Organization of the mitochondrial genomes of whiteflies, aphids, and psyllids (Hemiptera, Sternorrhyncha).</title>
        <authorList>
            <person name="Thao M.L."/>
            <person name="Baumann L."/>
            <person name="Baumann P."/>
        </authorList>
    </citation>
    <scope>NUCLEOTIDE SEQUENCE</scope>
</reference>
<keyword evidence="1" id="KW-0472">Membrane</keyword>
<gene>
    <name evidence="2" type="primary">atp8</name>
</gene>
<dbReference type="EMBL" id="AY521265">
    <property type="protein sequence ID" value="AAU14223.1"/>
    <property type="molecule type" value="Genomic_DNA"/>
</dbReference>
<geneLocation type="mitochondrion" evidence="2"/>
<dbReference type="RefSeq" id="YP_086817.1">
    <property type="nucleotide sequence ID" value="NC_006280.1"/>
</dbReference>
<dbReference type="GeneID" id="3021815"/>
<feature type="transmembrane region" description="Helical" evidence="1">
    <location>
        <begin position="6"/>
        <end position="26"/>
    </location>
</feature>
<dbReference type="AlphaFoldDB" id="Q674N7"/>
<evidence type="ECO:0000256" key="1">
    <source>
        <dbReference type="SAM" id="Phobius"/>
    </source>
</evidence>
<protein>
    <submittedName>
        <fullName evidence="2">Atp8</fullName>
    </submittedName>
</protein>
<reference evidence="2" key="1">
    <citation type="journal article" date="2004" name="Appl. Environ. Microbiol.">
        <title>Evolutionary relationships of primary prokaryotic endosymbionts of whiteflies and their hosts.</title>
        <authorList>
            <person name="Thao M.L."/>
            <person name="Baumann P."/>
        </authorList>
    </citation>
    <scope>NUCLEOTIDE SEQUENCE</scope>
</reference>
<organism evidence="2">
    <name type="scientific">Trialeurodes vaporariorum</name>
    <name type="common">Greenhouse whitefly</name>
    <name type="synonym">Aleyrodes vaporariorum</name>
    <dbReference type="NCBI Taxonomy" id="88556"/>
    <lineage>
        <taxon>Eukaryota</taxon>
        <taxon>Metazoa</taxon>
        <taxon>Ecdysozoa</taxon>
        <taxon>Arthropoda</taxon>
        <taxon>Hexapoda</taxon>
        <taxon>Insecta</taxon>
        <taxon>Pterygota</taxon>
        <taxon>Neoptera</taxon>
        <taxon>Paraneoptera</taxon>
        <taxon>Hemiptera</taxon>
        <taxon>Sternorrhyncha</taxon>
        <taxon>Aleyrodoidea</taxon>
        <taxon>Aleyrodidae</taxon>
        <taxon>Aleyrodinae</taxon>
        <taxon>Trialeurodes</taxon>
    </lineage>
</organism>
<keyword evidence="1" id="KW-0812">Transmembrane</keyword>